<name>A0A443S4W9_9ACAR</name>
<organism evidence="1 2">
    <name type="scientific">Leptotrombidium deliense</name>
    <dbReference type="NCBI Taxonomy" id="299467"/>
    <lineage>
        <taxon>Eukaryota</taxon>
        <taxon>Metazoa</taxon>
        <taxon>Ecdysozoa</taxon>
        <taxon>Arthropoda</taxon>
        <taxon>Chelicerata</taxon>
        <taxon>Arachnida</taxon>
        <taxon>Acari</taxon>
        <taxon>Acariformes</taxon>
        <taxon>Trombidiformes</taxon>
        <taxon>Prostigmata</taxon>
        <taxon>Anystina</taxon>
        <taxon>Parasitengona</taxon>
        <taxon>Trombiculoidea</taxon>
        <taxon>Trombiculidae</taxon>
        <taxon>Leptotrombidium</taxon>
    </lineage>
</organism>
<dbReference type="InterPro" id="IPR029045">
    <property type="entry name" value="ClpP/crotonase-like_dom_sf"/>
</dbReference>
<dbReference type="VEuPathDB" id="VectorBase:LDEU009471"/>
<dbReference type="AlphaFoldDB" id="A0A443S4W9"/>
<accession>A0A443S4W9</accession>
<sequence length="296" mass="32875">MIRLSTLFGFRTSVKRLVNAEFARNNSSLASGKLLRSERNGLLCLTYSNERLKNATDFEVYNTVSEQLRMASTDDSVKAVMFRGKGDFYSSGIDLSSFLPYFSSANKETLLKQSRSSIEGYVSAFIDFPKPIIAAVNGPAYGIAVTTLALKDIVVCADTAVFQTPFSIHGFTAEGCSSVTFPQIFGFATANQLLMLSEIINASQALHYGLVSKVFPVAKFDNEVEKLIFGDNGMLTSHSLETIMTTKALTKNEEFKQKLRAANKAECDTLEKLWTSPDFEARVQTFFEKKKQKQKM</sequence>
<dbReference type="SUPFAM" id="SSF52096">
    <property type="entry name" value="ClpP/crotonase"/>
    <property type="match status" value="1"/>
</dbReference>
<dbReference type="InterPro" id="IPR051053">
    <property type="entry name" value="ECH/Chromodomain_protein"/>
</dbReference>
<dbReference type="GO" id="GO:0016853">
    <property type="term" value="F:isomerase activity"/>
    <property type="evidence" value="ECO:0007669"/>
    <property type="project" value="UniProtKB-KW"/>
</dbReference>
<dbReference type="InterPro" id="IPR014748">
    <property type="entry name" value="Enoyl-CoA_hydra_C"/>
</dbReference>
<comment type="caution">
    <text evidence="1">The sequence shown here is derived from an EMBL/GenBank/DDBJ whole genome shotgun (WGS) entry which is preliminary data.</text>
</comment>
<proteinExistence type="predicted"/>
<dbReference type="Gene3D" id="1.10.12.10">
    <property type="entry name" value="Lyase 2-enoyl-coa Hydratase, Chain A, domain 2"/>
    <property type="match status" value="1"/>
</dbReference>
<dbReference type="STRING" id="299467.A0A443S4W9"/>
<dbReference type="OrthoDB" id="409763at2759"/>
<keyword evidence="1" id="KW-0413">Isomerase</keyword>
<evidence type="ECO:0000313" key="2">
    <source>
        <dbReference type="Proteomes" id="UP000288716"/>
    </source>
</evidence>
<dbReference type="EMBL" id="NCKV01008437">
    <property type="protein sequence ID" value="RWS22569.1"/>
    <property type="molecule type" value="Genomic_DNA"/>
</dbReference>
<gene>
    <name evidence="1" type="ORF">B4U80_06866</name>
</gene>
<reference evidence="1 2" key="1">
    <citation type="journal article" date="2018" name="Gigascience">
        <title>Genomes of trombidid mites reveal novel predicted allergens and laterally-transferred genes associated with secondary metabolism.</title>
        <authorList>
            <person name="Dong X."/>
            <person name="Chaisiri K."/>
            <person name="Xia D."/>
            <person name="Armstrong S.D."/>
            <person name="Fang Y."/>
            <person name="Donnelly M.J."/>
            <person name="Kadowaki T."/>
            <person name="McGarry J.W."/>
            <person name="Darby A.C."/>
            <person name="Makepeace B.L."/>
        </authorList>
    </citation>
    <scope>NUCLEOTIDE SEQUENCE [LARGE SCALE GENOMIC DNA]</scope>
    <source>
        <strain evidence="1">UoL-UT</strain>
    </source>
</reference>
<dbReference type="Pfam" id="PF00378">
    <property type="entry name" value="ECH_1"/>
    <property type="match status" value="1"/>
</dbReference>
<protein>
    <submittedName>
        <fullName evidence="1">Enoyl-CoA delta isomerase 2-like protein</fullName>
    </submittedName>
</protein>
<dbReference type="Gene3D" id="3.90.226.10">
    <property type="entry name" value="2-enoyl-CoA Hydratase, Chain A, domain 1"/>
    <property type="match status" value="1"/>
</dbReference>
<evidence type="ECO:0000313" key="1">
    <source>
        <dbReference type="EMBL" id="RWS22569.1"/>
    </source>
</evidence>
<dbReference type="Proteomes" id="UP000288716">
    <property type="component" value="Unassembled WGS sequence"/>
</dbReference>
<dbReference type="CDD" id="cd06558">
    <property type="entry name" value="crotonase-like"/>
    <property type="match status" value="1"/>
</dbReference>
<keyword evidence="2" id="KW-1185">Reference proteome</keyword>
<dbReference type="PANTHER" id="PTHR43684">
    <property type="match status" value="1"/>
</dbReference>
<dbReference type="PANTHER" id="PTHR43684:SF13">
    <property type="entry name" value="CHROMODOMAIN Y-LIKE PROTEIN"/>
    <property type="match status" value="1"/>
</dbReference>
<dbReference type="InterPro" id="IPR001753">
    <property type="entry name" value="Enoyl-CoA_hydra/iso"/>
</dbReference>